<comment type="caution">
    <text evidence="1">The sequence shown here is derived from an EMBL/GenBank/DDBJ whole genome shotgun (WGS) entry which is preliminary data.</text>
</comment>
<protein>
    <submittedName>
        <fullName evidence="1">Uncharacterized protein</fullName>
    </submittedName>
</protein>
<accession>A0ABS6JDP0</accession>
<name>A0ABS6JDP0_9BACI</name>
<gene>
    <name evidence="1" type="ORF">KS419_08550</name>
</gene>
<sequence>MEIKNGTVYEIADEIQKNFFSSGSLTIVGKTGNIIRFKLSNGKGYGAMPLQHLEYMLRNKRVVQKLNKRKFLEEVSNAKDEGEEIV</sequence>
<dbReference type="EMBL" id="JAHQCS010000084">
    <property type="protein sequence ID" value="MBU9711784.1"/>
    <property type="molecule type" value="Genomic_DNA"/>
</dbReference>
<dbReference type="RefSeq" id="WP_217065839.1">
    <property type="nucleotide sequence ID" value="NZ_JAHQCS010000084.1"/>
</dbReference>
<evidence type="ECO:0000313" key="2">
    <source>
        <dbReference type="Proteomes" id="UP000784880"/>
    </source>
</evidence>
<proteinExistence type="predicted"/>
<evidence type="ECO:0000313" key="1">
    <source>
        <dbReference type="EMBL" id="MBU9711784.1"/>
    </source>
</evidence>
<organism evidence="1 2">
    <name type="scientific">Evansella tamaricis</name>
    <dbReference type="NCBI Taxonomy" id="2069301"/>
    <lineage>
        <taxon>Bacteria</taxon>
        <taxon>Bacillati</taxon>
        <taxon>Bacillota</taxon>
        <taxon>Bacilli</taxon>
        <taxon>Bacillales</taxon>
        <taxon>Bacillaceae</taxon>
        <taxon>Evansella</taxon>
    </lineage>
</organism>
<dbReference type="Proteomes" id="UP000784880">
    <property type="component" value="Unassembled WGS sequence"/>
</dbReference>
<reference evidence="1 2" key="1">
    <citation type="submission" date="2021-06" db="EMBL/GenBank/DDBJ databases">
        <title>Bacillus sp. RD4P76, an endophyte from a halophyte.</title>
        <authorList>
            <person name="Sun J.-Q."/>
        </authorList>
    </citation>
    <scope>NUCLEOTIDE SEQUENCE [LARGE SCALE GENOMIC DNA]</scope>
    <source>
        <strain evidence="1 2">CGMCC 1.15917</strain>
    </source>
</reference>
<keyword evidence="2" id="KW-1185">Reference proteome</keyword>